<gene>
    <name evidence="2" type="ORF">EVAR_98776_1</name>
</gene>
<organism evidence="2 3">
    <name type="scientific">Eumeta variegata</name>
    <name type="common">Bagworm moth</name>
    <name type="synonym">Eumeta japonica</name>
    <dbReference type="NCBI Taxonomy" id="151549"/>
    <lineage>
        <taxon>Eukaryota</taxon>
        <taxon>Metazoa</taxon>
        <taxon>Ecdysozoa</taxon>
        <taxon>Arthropoda</taxon>
        <taxon>Hexapoda</taxon>
        <taxon>Insecta</taxon>
        <taxon>Pterygota</taxon>
        <taxon>Neoptera</taxon>
        <taxon>Endopterygota</taxon>
        <taxon>Lepidoptera</taxon>
        <taxon>Glossata</taxon>
        <taxon>Ditrysia</taxon>
        <taxon>Tineoidea</taxon>
        <taxon>Psychidae</taxon>
        <taxon>Oiketicinae</taxon>
        <taxon>Eumeta</taxon>
    </lineage>
</organism>
<dbReference type="AlphaFoldDB" id="A0A4C1YWS0"/>
<comment type="caution">
    <text evidence="2">The sequence shown here is derived from an EMBL/GenBank/DDBJ whole genome shotgun (WGS) entry which is preliminary data.</text>
</comment>
<feature type="region of interest" description="Disordered" evidence="1">
    <location>
        <begin position="83"/>
        <end position="129"/>
    </location>
</feature>
<accession>A0A4C1YWS0</accession>
<protein>
    <submittedName>
        <fullName evidence="2">Uncharacterized protein</fullName>
    </submittedName>
</protein>
<reference evidence="2 3" key="1">
    <citation type="journal article" date="2019" name="Commun. Biol.">
        <title>The bagworm genome reveals a unique fibroin gene that provides high tensile strength.</title>
        <authorList>
            <person name="Kono N."/>
            <person name="Nakamura H."/>
            <person name="Ohtoshi R."/>
            <person name="Tomita M."/>
            <person name="Numata K."/>
            <person name="Arakawa K."/>
        </authorList>
    </citation>
    <scope>NUCLEOTIDE SEQUENCE [LARGE SCALE GENOMIC DNA]</scope>
</reference>
<evidence type="ECO:0000256" key="1">
    <source>
        <dbReference type="SAM" id="MobiDB-lite"/>
    </source>
</evidence>
<sequence>MALSTWPLDGFSLHRDEGRAPRKMDRFFLVPYDPVSVIYSLAYGPKTKHRHASSEDQSMMMMLMMEGLQWDDTVLAQHTTVCTDDEQQAQNGRIKETPLFSHRRGRSPRTGLGEGIKPHFPECLKDTPLRHNINPKQVVRESRRRTSARKY</sequence>
<feature type="compositionally biased region" description="Basic and acidic residues" evidence="1">
    <location>
        <begin position="116"/>
        <end position="129"/>
    </location>
</feature>
<evidence type="ECO:0000313" key="2">
    <source>
        <dbReference type="EMBL" id="GBP79274.1"/>
    </source>
</evidence>
<dbReference type="EMBL" id="BGZK01001407">
    <property type="protein sequence ID" value="GBP79274.1"/>
    <property type="molecule type" value="Genomic_DNA"/>
</dbReference>
<dbReference type="Proteomes" id="UP000299102">
    <property type="component" value="Unassembled WGS sequence"/>
</dbReference>
<proteinExistence type="predicted"/>
<name>A0A4C1YWS0_EUMVA</name>
<evidence type="ECO:0000313" key="3">
    <source>
        <dbReference type="Proteomes" id="UP000299102"/>
    </source>
</evidence>
<keyword evidence="3" id="KW-1185">Reference proteome</keyword>